<keyword evidence="7 10" id="KW-0472">Membrane</keyword>
<feature type="transmembrane region" description="Helical" evidence="10">
    <location>
        <begin position="130"/>
        <end position="153"/>
    </location>
</feature>
<comment type="similarity">
    <text evidence="10">Belongs to the insect chemoreceptor superfamily. Heteromeric odorant receptor channel (TC 1.A.69) family.</text>
</comment>
<evidence type="ECO:0000256" key="2">
    <source>
        <dbReference type="ARBA" id="ARBA00022475"/>
    </source>
</evidence>
<dbReference type="GO" id="GO:0005549">
    <property type="term" value="F:odorant binding"/>
    <property type="evidence" value="ECO:0007669"/>
    <property type="project" value="InterPro"/>
</dbReference>
<keyword evidence="6 10" id="KW-1133">Transmembrane helix</keyword>
<evidence type="ECO:0000256" key="3">
    <source>
        <dbReference type="ARBA" id="ARBA00022606"/>
    </source>
</evidence>
<dbReference type="KEGG" id="bter:100650413"/>
<keyword evidence="11" id="KW-1185">Reference proteome</keyword>
<dbReference type="PANTHER" id="PTHR21137:SF35">
    <property type="entry name" value="ODORANT RECEPTOR 19A-RELATED"/>
    <property type="match status" value="1"/>
</dbReference>
<comment type="caution">
    <text evidence="10">Lacks conserved residue(s) required for the propagation of feature annotation.</text>
</comment>
<gene>
    <name evidence="12" type="primary">LOC100650413</name>
</gene>
<evidence type="ECO:0000313" key="11">
    <source>
        <dbReference type="Proteomes" id="UP000835206"/>
    </source>
</evidence>
<evidence type="ECO:0000256" key="5">
    <source>
        <dbReference type="ARBA" id="ARBA00022725"/>
    </source>
</evidence>
<dbReference type="PANTHER" id="PTHR21137">
    <property type="entry name" value="ODORANT RECEPTOR"/>
    <property type="match status" value="1"/>
</dbReference>
<organism evidence="11 12">
    <name type="scientific">Bombus terrestris</name>
    <name type="common">Buff-tailed bumblebee</name>
    <name type="synonym">Apis terrestris</name>
    <dbReference type="NCBI Taxonomy" id="30195"/>
    <lineage>
        <taxon>Eukaryota</taxon>
        <taxon>Metazoa</taxon>
        <taxon>Ecdysozoa</taxon>
        <taxon>Arthropoda</taxon>
        <taxon>Hexapoda</taxon>
        <taxon>Insecta</taxon>
        <taxon>Pterygota</taxon>
        <taxon>Neoptera</taxon>
        <taxon>Endopterygota</taxon>
        <taxon>Hymenoptera</taxon>
        <taxon>Apocrita</taxon>
        <taxon>Aculeata</taxon>
        <taxon>Apoidea</taxon>
        <taxon>Anthophila</taxon>
        <taxon>Apidae</taxon>
        <taxon>Bombus</taxon>
        <taxon>Bombus</taxon>
    </lineage>
</organism>
<keyword evidence="3 10" id="KW-0716">Sensory transduction</keyword>
<evidence type="ECO:0000256" key="9">
    <source>
        <dbReference type="ARBA" id="ARBA00023224"/>
    </source>
</evidence>
<keyword evidence="4 10" id="KW-0812">Transmembrane</keyword>
<comment type="subcellular location">
    <subcellularLocation>
        <location evidence="1 10">Cell membrane</location>
        <topology evidence="1 10">Multi-pass membrane protein</topology>
    </subcellularLocation>
</comment>
<feature type="transmembrane region" description="Helical" evidence="10">
    <location>
        <begin position="281"/>
        <end position="302"/>
    </location>
</feature>
<dbReference type="GO" id="GO:0005886">
    <property type="term" value="C:plasma membrane"/>
    <property type="evidence" value="ECO:0007669"/>
    <property type="project" value="UniProtKB-SubCell"/>
</dbReference>
<keyword evidence="8 10" id="KW-0675">Receptor</keyword>
<accession>A0A9B7HXK1</accession>
<dbReference type="RefSeq" id="XP_020721562.2">
    <property type="nucleotide sequence ID" value="XM_020865903.2"/>
</dbReference>
<feature type="transmembrane region" description="Helical" evidence="10">
    <location>
        <begin position="47"/>
        <end position="69"/>
    </location>
</feature>
<name>A0A9B7HXK1_BOMTE</name>
<dbReference type="GeneID" id="100650413"/>
<dbReference type="GO" id="GO:0007165">
    <property type="term" value="P:signal transduction"/>
    <property type="evidence" value="ECO:0007669"/>
    <property type="project" value="UniProtKB-KW"/>
</dbReference>
<protein>
    <recommendedName>
        <fullName evidence="10">Odorant receptor</fullName>
    </recommendedName>
</protein>
<evidence type="ECO:0000313" key="12">
    <source>
        <dbReference type="RefSeq" id="XP_020721562.2"/>
    </source>
</evidence>
<dbReference type="InterPro" id="IPR004117">
    <property type="entry name" value="7tm6_olfct_rcpt"/>
</dbReference>
<evidence type="ECO:0000256" key="10">
    <source>
        <dbReference type="RuleBase" id="RU351113"/>
    </source>
</evidence>
<feature type="transmembrane region" description="Helical" evidence="10">
    <location>
        <begin position="190"/>
        <end position="212"/>
    </location>
</feature>
<dbReference type="AlphaFoldDB" id="A0A9B7HXK1"/>
<feature type="transmembrane region" description="Helical" evidence="10">
    <location>
        <begin position="314"/>
        <end position="336"/>
    </location>
</feature>
<dbReference type="Proteomes" id="UP000835206">
    <property type="component" value="Chromosome 12"/>
</dbReference>
<evidence type="ECO:0000256" key="6">
    <source>
        <dbReference type="ARBA" id="ARBA00022989"/>
    </source>
</evidence>
<reference evidence="12" key="1">
    <citation type="submission" date="2025-08" db="UniProtKB">
        <authorList>
            <consortium name="RefSeq"/>
        </authorList>
    </citation>
    <scope>IDENTIFICATION</scope>
</reference>
<dbReference type="GO" id="GO:0004984">
    <property type="term" value="F:olfactory receptor activity"/>
    <property type="evidence" value="ECO:0007669"/>
    <property type="project" value="InterPro"/>
</dbReference>
<dbReference type="Pfam" id="PF02949">
    <property type="entry name" value="7tm_6"/>
    <property type="match status" value="1"/>
</dbReference>
<evidence type="ECO:0000256" key="1">
    <source>
        <dbReference type="ARBA" id="ARBA00004651"/>
    </source>
</evidence>
<evidence type="ECO:0000256" key="4">
    <source>
        <dbReference type="ARBA" id="ARBA00022692"/>
    </source>
</evidence>
<sequence>MELSCVQLVNIGLLIMNRATFEKRFLRITKIFGKLSGIWPDQNKVKFSLWAMVHITMASFVFVQVARIVHIGTLKVVIEQSSIIGTGIVMVVKHGNYILNAKKLKSLLNDMSEDWAIDRLKEEVAIMTTYAYRGTTLAMFYLVNACICAFLFLQLPWTVRLMHMIKSHNTSLPMVYAIPAYYFVEDDRKYYYYIQMYLGLSIYIVVIVFVGCDTCYMVLVQHACGLLTVAGYRFKNAINDLPFNARNPEKEAKEIYKKLCFSIQGHQRAIMFLTKIESAHVIYLLLCMGIIVLCLSITMVQITTMEICLDFYKFVSFLILQFLHLFCLTMQGQFIINSSDMIYNAIYEASWYNANPKTQALYILALRRSLTPRYLTAGGLIELNMRSFSEVIKLCVSYYTVLRST</sequence>
<proteinExistence type="inferred from homology"/>
<evidence type="ECO:0000256" key="8">
    <source>
        <dbReference type="ARBA" id="ARBA00023170"/>
    </source>
</evidence>
<dbReference type="OrthoDB" id="7699053at2759"/>
<keyword evidence="9 10" id="KW-0807">Transducer</keyword>
<keyword evidence="5 10" id="KW-0552">Olfaction</keyword>
<evidence type="ECO:0000256" key="7">
    <source>
        <dbReference type="ARBA" id="ARBA00023136"/>
    </source>
</evidence>
<keyword evidence="2" id="KW-1003">Cell membrane</keyword>